<gene>
    <name evidence="3" type="ORF">SAMN05444169_6087</name>
</gene>
<dbReference type="OrthoDB" id="8261788at2"/>
<feature type="signal peptide" evidence="2">
    <location>
        <begin position="1"/>
        <end position="20"/>
    </location>
</feature>
<evidence type="ECO:0000256" key="1">
    <source>
        <dbReference type="SAM" id="Phobius"/>
    </source>
</evidence>
<feature type="transmembrane region" description="Helical" evidence="1">
    <location>
        <begin position="127"/>
        <end position="149"/>
    </location>
</feature>
<evidence type="ECO:0008006" key="5">
    <source>
        <dbReference type="Google" id="ProtNLM"/>
    </source>
</evidence>
<dbReference type="AlphaFoldDB" id="A0A1M5QRN3"/>
<keyword evidence="2" id="KW-0732">Signal</keyword>
<dbReference type="RefSeq" id="WP_154073497.1">
    <property type="nucleotide sequence ID" value="NZ_LT670818.1"/>
</dbReference>
<proteinExistence type="predicted"/>
<reference evidence="3 4" key="1">
    <citation type="submission" date="2016-11" db="EMBL/GenBank/DDBJ databases">
        <authorList>
            <person name="Jaros S."/>
            <person name="Januszkiewicz K."/>
            <person name="Wedrychowicz H."/>
        </authorList>
    </citation>
    <scope>NUCLEOTIDE SEQUENCE [LARGE SCALE GENOMIC DNA]</scope>
    <source>
        <strain evidence="3 4">GAS242</strain>
    </source>
</reference>
<name>A0A1M5QRN3_9BRAD</name>
<organism evidence="3 4">
    <name type="scientific">Bradyrhizobium erythrophlei</name>
    <dbReference type="NCBI Taxonomy" id="1437360"/>
    <lineage>
        <taxon>Bacteria</taxon>
        <taxon>Pseudomonadati</taxon>
        <taxon>Pseudomonadota</taxon>
        <taxon>Alphaproteobacteria</taxon>
        <taxon>Hyphomicrobiales</taxon>
        <taxon>Nitrobacteraceae</taxon>
        <taxon>Bradyrhizobium</taxon>
    </lineage>
</organism>
<protein>
    <recommendedName>
        <fullName evidence="5">Transmembrane protein</fullName>
    </recommendedName>
</protein>
<keyword evidence="1" id="KW-0812">Transmembrane</keyword>
<evidence type="ECO:0000313" key="4">
    <source>
        <dbReference type="Proteomes" id="UP000190675"/>
    </source>
</evidence>
<sequence>MIRAAVILAIAALLSAPVHASRSCLDRDEAARTWQRRVLAIDDDGCWTYFRRGLKPLPVDDSVNDRAANAQPTAPPDMREWSNTMAAMAEISPAVQATSWIDRWPDMLVVPPKPVFVEPPHPLMRKVLMIIAIVTLCGALVAVAFGGIIQHKRETRDGYFT</sequence>
<keyword evidence="1" id="KW-0472">Membrane</keyword>
<feature type="chain" id="PRO_5012115718" description="Transmembrane protein" evidence="2">
    <location>
        <begin position="21"/>
        <end position="161"/>
    </location>
</feature>
<evidence type="ECO:0000256" key="2">
    <source>
        <dbReference type="SAM" id="SignalP"/>
    </source>
</evidence>
<evidence type="ECO:0000313" key="3">
    <source>
        <dbReference type="EMBL" id="SHH16243.1"/>
    </source>
</evidence>
<keyword evidence="1" id="KW-1133">Transmembrane helix</keyword>
<accession>A0A1M5QRN3</accession>
<dbReference type="EMBL" id="LT670818">
    <property type="protein sequence ID" value="SHH16243.1"/>
    <property type="molecule type" value="Genomic_DNA"/>
</dbReference>
<dbReference type="Proteomes" id="UP000190675">
    <property type="component" value="Chromosome I"/>
</dbReference>